<accession>A0ACB9QQR4</accession>
<organism evidence="1 2">
    <name type="scientific">Melastoma candidum</name>
    <dbReference type="NCBI Taxonomy" id="119954"/>
    <lineage>
        <taxon>Eukaryota</taxon>
        <taxon>Viridiplantae</taxon>
        <taxon>Streptophyta</taxon>
        <taxon>Embryophyta</taxon>
        <taxon>Tracheophyta</taxon>
        <taxon>Spermatophyta</taxon>
        <taxon>Magnoliopsida</taxon>
        <taxon>eudicotyledons</taxon>
        <taxon>Gunneridae</taxon>
        <taxon>Pentapetalae</taxon>
        <taxon>rosids</taxon>
        <taxon>malvids</taxon>
        <taxon>Myrtales</taxon>
        <taxon>Melastomataceae</taxon>
        <taxon>Melastomatoideae</taxon>
        <taxon>Melastomateae</taxon>
        <taxon>Melastoma</taxon>
    </lineage>
</organism>
<proteinExistence type="predicted"/>
<protein>
    <submittedName>
        <fullName evidence="1">Uncharacterized protein</fullName>
    </submittedName>
</protein>
<sequence length="638" mass="72202">MAFFVNLVVLFLLSCLVQALYVLWFRRVWIRWIMARQGIRGPPPHFLYGNNRQIARLNKEASDKPMSNLSHDILPRVLPHVATWTKAYGKNFLNWIGTDAQLVITEPELIKEVLNNKEKVFLKDAAHGFLKKILGDGLILSEGDKWANMRKLANHAFHGESLKGMVPAMVDSTRITLERWKDCEGKEIDMSKEFTTLTSEAITRTAFGSSYTEGKRIFDMLRRLAYLASKNVLDKGIPGIRGIWKTADEAEGDRLEKGLHDAFLELMEKREAEVKAGEIDGFGNDFLGMLMQTLHGTGDLKRISANDVIDECKTFYGAGHGTTATLLAWTTFLLAAHPECQEAARKEALEVFGNKDPSTDGLPQLRTMNMIINESLRLPAKVICSSTPICSAMGIHLLFIYPLIPVVLVLGLLKAGATVIDRLWWSPLRVQGKMALQGVRGPPYRFLHGNTREINRMNEEARVPFHSEAKLVISDPDFVREILINREGVFSKPEGSSFIKKLLGSGLPNAQGENWEKQRKLASYAFHGDSLKVTFPSILECIKMMLEDWKNKHDDGKEIKLFQEFKLMTSEVISRAAFGNNYVDGTAIFQMLSELAMFSSKNFHRIRIPGFGKIWHSADEIEGQETRRTYTECYYIPR</sequence>
<comment type="caution">
    <text evidence="1">The sequence shown here is derived from an EMBL/GenBank/DDBJ whole genome shotgun (WGS) entry which is preliminary data.</text>
</comment>
<keyword evidence="2" id="KW-1185">Reference proteome</keyword>
<reference evidence="2" key="1">
    <citation type="journal article" date="2023" name="Front. Plant Sci.">
        <title>Chromosomal-level genome assembly of Melastoma candidum provides insights into trichome evolution.</title>
        <authorList>
            <person name="Zhong Y."/>
            <person name="Wu W."/>
            <person name="Sun C."/>
            <person name="Zou P."/>
            <person name="Liu Y."/>
            <person name="Dai S."/>
            <person name="Zhou R."/>
        </authorList>
    </citation>
    <scope>NUCLEOTIDE SEQUENCE [LARGE SCALE GENOMIC DNA]</scope>
</reference>
<gene>
    <name evidence="1" type="ORF">MLD38_017449</name>
</gene>
<name>A0ACB9QQR4_9MYRT</name>
<dbReference type="Proteomes" id="UP001057402">
    <property type="component" value="Chromosome 5"/>
</dbReference>
<evidence type="ECO:0000313" key="2">
    <source>
        <dbReference type="Proteomes" id="UP001057402"/>
    </source>
</evidence>
<dbReference type="EMBL" id="CM042884">
    <property type="protein sequence ID" value="KAI4368950.1"/>
    <property type="molecule type" value="Genomic_DNA"/>
</dbReference>
<evidence type="ECO:0000313" key="1">
    <source>
        <dbReference type="EMBL" id="KAI4368950.1"/>
    </source>
</evidence>